<comment type="caution">
    <text evidence="1">The sequence shown here is derived from an EMBL/GenBank/DDBJ whole genome shotgun (WGS) entry which is preliminary data.</text>
</comment>
<sequence>MDQISPQDGYPSNSYQFPTGKSLVETTTLNPSPHLTSTTDLSNPDYLRLVLTSRVYEVVKETPLQVAVNLSAKLNNKILLKREDLHEVFSFKIRGAYNKIAHLTEEERQRGVIACSAGNHAQGVAMSARNLGLPATIVMPLDLISYITFHLENVSATPDIKWRNVKRLGAEVVLYGNDFDEAKEECVRLAKLHQLTNIPPYDDPYVIAGQGTIAMEILRQHNLNEIDAIFACVGGGGLIAGIGSYVKRLCPKIKIIGVETYDSNAMTLSLKKKSRVTLDEVGLFADGAAVRIVGEETFRVCSEVVDMMINVTNDEICAAIKDIFEDTRSIVEPAGALSIAGVKKYIAENNITNGCFVIVTSGANMNFERLRFVAERAKLGEHSEALFSVIIPERPGRYSDPEKAWIYMSFEVNNREKDLPSVLKQLEANGFSVQDISDNEMAKSHARYLVGGRSNVENEQLYRFEFPERPGALKKFLTGLRSNWNISLFHYRNHGSGTFNYQTANETPQLTRFIIESTSSSTASSGVSDNDSETSINLLGDENIIFNDNYFTTIYGVDKTDIGKVLVGIQVPPQDSEVFENFKNQLGYHAINETENPVYKQFLRYNKEVSI</sequence>
<dbReference type="Proteomes" id="UP000789860">
    <property type="component" value="Unassembled WGS sequence"/>
</dbReference>
<organism evidence="1 2">
    <name type="scientific">Scutellospora calospora</name>
    <dbReference type="NCBI Taxonomy" id="85575"/>
    <lineage>
        <taxon>Eukaryota</taxon>
        <taxon>Fungi</taxon>
        <taxon>Fungi incertae sedis</taxon>
        <taxon>Mucoromycota</taxon>
        <taxon>Glomeromycotina</taxon>
        <taxon>Glomeromycetes</taxon>
        <taxon>Diversisporales</taxon>
        <taxon>Gigasporaceae</taxon>
        <taxon>Scutellospora</taxon>
    </lineage>
</organism>
<evidence type="ECO:0000313" key="1">
    <source>
        <dbReference type="EMBL" id="CAG8463096.1"/>
    </source>
</evidence>
<accession>A0ACA9KBH1</accession>
<protein>
    <submittedName>
        <fullName evidence="1">2120_t:CDS:1</fullName>
    </submittedName>
</protein>
<reference evidence="1" key="1">
    <citation type="submission" date="2021-06" db="EMBL/GenBank/DDBJ databases">
        <authorList>
            <person name="Kallberg Y."/>
            <person name="Tangrot J."/>
            <person name="Rosling A."/>
        </authorList>
    </citation>
    <scope>NUCLEOTIDE SEQUENCE</scope>
    <source>
        <strain evidence="1">AU212A</strain>
    </source>
</reference>
<evidence type="ECO:0000313" key="2">
    <source>
        <dbReference type="Proteomes" id="UP000789860"/>
    </source>
</evidence>
<name>A0ACA9KBH1_9GLOM</name>
<proteinExistence type="predicted"/>
<keyword evidence="2" id="KW-1185">Reference proteome</keyword>
<dbReference type="EMBL" id="CAJVPM010001258">
    <property type="protein sequence ID" value="CAG8463096.1"/>
    <property type="molecule type" value="Genomic_DNA"/>
</dbReference>
<gene>
    <name evidence="1" type="ORF">SCALOS_LOCUS1699</name>
</gene>